<reference evidence="1 2" key="1">
    <citation type="journal article" date="2019" name="PLoS ONE">
        <title>Comparative genome analysis indicates high evolutionary potential of pathogenicity genes in Colletotrichum tanaceti.</title>
        <authorList>
            <person name="Lelwala R.V."/>
            <person name="Korhonen P.K."/>
            <person name="Young N.D."/>
            <person name="Scott J.B."/>
            <person name="Ades P.A."/>
            <person name="Gasser R.B."/>
            <person name="Taylor P.W.J."/>
        </authorList>
    </citation>
    <scope>NUCLEOTIDE SEQUENCE [LARGE SCALE GENOMIC DNA]</scope>
    <source>
        <strain evidence="1">BRIP57314</strain>
    </source>
</reference>
<keyword evidence="2" id="KW-1185">Reference proteome</keyword>
<sequence length="44" mass="4839">MNAYDMYKDIEEAIAQRSGAPFNQKFIRGLPIGLELSPGVIVGQ</sequence>
<name>A0A4U6WYI5_9PEZI</name>
<accession>A0A4U6WYI5</accession>
<proteinExistence type="predicted"/>
<organism evidence="1 2">
    <name type="scientific">Colletotrichum tanaceti</name>
    <dbReference type="NCBI Taxonomy" id="1306861"/>
    <lineage>
        <taxon>Eukaryota</taxon>
        <taxon>Fungi</taxon>
        <taxon>Dikarya</taxon>
        <taxon>Ascomycota</taxon>
        <taxon>Pezizomycotina</taxon>
        <taxon>Sordariomycetes</taxon>
        <taxon>Hypocreomycetidae</taxon>
        <taxon>Glomerellales</taxon>
        <taxon>Glomerellaceae</taxon>
        <taxon>Colletotrichum</taxon>
        <taxon>Colletotrichum destructivum species complex</taxon>
    </lineage>
</organism>
<comment type="caution">
    <text evidence="1">The sequence shown here is derived from an EMBL/GenBank/DDBJ whole genome shotgun (WGS) entry which is preliminary data.</text>
</comment>
<evidence type="ECO:0000313" key="1">
    <source>
        <dbReference type="EMBL" id="TKW48262.1"/>
    </source>
</evidence>
<evidence type="ECO:0000313" key="2">
    <source>
        <dbReference type="Proteomes" id="UP000310108"/>
    </source>
</evidence>
<gene>
    <name evidence="1" type="ORF">CTA1_7297</name>
</gene>
<dbReference type="STRING" id="1306861.A0A4U6WYI5"/>
<dbReference type="Proteomes" id="UP000310108">
    <property type="component" value="Unassembled WGS sequence"/>
</dbReference>
<protein>
    <submittedName>
        <fullName evidence="1">Uncharacterized protein</fullName>
    </submittedName>
</protein>
<dbReference type="AlphaFoldDB" id="A0A4U6WYI5"/>
<dbReference type="EMBL" id="PJEX01001305">
    <property type="protein sequence ID" value="TKW48262.1"/>
    <property type="molecule type" value="Genomic_DNA"/>
</dbReference>